<evidence type="ECO:0000256" key="1">
    <source>
        <dbReference type="SAM" id="MobiDB-lite"/>
    </source>
</evidence>
<proteinExistence type="predicted"/>
<accession>A0AAW5KDW9</accession>
<evidence type="ECO:0000313" key="3">
    <source>
        <dbReference type="Proteomes" id="UP001205063"/>
    </source>
</evidence>
<sequence length="1027" mass="109102">MKHGKRRELGARLTALGLAAALVVGGASALRRPVHAGQAEGSFVEEKDLNAIFTMTSTIADVGLIDGNWVRLADEDYWADGVSSTRLSSKGKISLKASWKLEANFTVVGNGHCNYGNVNLCDSSALPYRFAVGRVGGIERITVVQGNDYKQPQQPLTEEDFGENKPYCLSFDTAANAFTLSYNGKSITYPNPFTEDVVTVGIEGTMDYKGDVPAVGRVEGTFLKMAYTDYSPAFLETKLLDESGGTIPQGTPIADGSIVTVQAKIKNNWENGGTVPSHLKLSDSEEYPTAGLHFDPATWGESKGKSQKITVNGVDVTAQGGNVATGGIPFDCSPAETVITYRAKVANPEGKAVTIGQMMVDDFFQSKQYSGDELIPAKPLVPYDPEKPAEEQGTAGKDYHFTRTPANENGWNAGPVEIAFYPDQFNQFLIKEGEVVTATLDQGNRKTSYSQETGGRKTAYQAKNTQTGELSTTVEDAVKIDATKPTLSASGKAITLSDSLSGVWKVERYDAKTGRWVGAKTFPLTGGNGAASQTFVVAQNSKYRAVDAAGNISDPLPVTVNDPPSADPSDPSVTPSDPEKEVDENGLAHTVIHDSMQEVIDREAPLYGGRFTTEDAKDLFDSRYGFASNVPGNSDLTYVYTIAQGGKDVTREGVGATQPGSFTVTCVVTDADGNTTTVLLTDTLIDRDAPPVVDWGEDPDPPVGPSFDPLKPLPKPVIKDDPATGKKHAHLYDSITEVVGTPPAYGGKLTAQVAAEILSGRYQFGSAQGDGVLTRGPVTVTVEGKEVPLDTARPGSCAITQTVTDSQGNQTTVHLTYTFVGQGVPPVVEYDPSDPTVEPGSRPDGPEVVEDWQSGTKYATVKDRLVQAISDPPLSGGWLDEAEIRDLIAGRYKFTSAQPDGALKEIRFAVTQNGKAVEGIDTTRPGEYIIAYTLEDSSGNRTSLFLQYELAEKTAGGSLDGETAAPAGGQPNTGDADAGLLGGGLGREGGSCGVHWGLLALAVLVAGYTLFRKGQLDREEGEDRETL</sequence>
<feature type="region of interest" description="Disordered" evidence="1">
    <location>
        <begin position="554"/>
        <end position="582"/>
    </location>
</feature>
<comment type="caution">
    <text evidence="2">The sequence shown here is derived from an EMBL/GenBank/DDBJ whole genome shotgun (WGS) entry which is preliminary data.</text>
</comment>
<feature type="compositionally biased region" description="Low complexity" evidence="1">
    <location>
        <begin position="562"/>
        <end position="576"/>
    </location>
</feature>
<dbReference type="Proteomes" id="UP001205063">
    <property type="component" value="Unassembled WGS sequence"/>
</dbReference>
<gene>
    <name evidence="2" type="ORF">NE646_07575</name>
</gene>
<protein>
    <submittedName>
        <fullName evidence="2">Uncharacterized protein</fullName>
    </submittedName>
</protein>
<evidence type="ECO:0000313" key="2">
    <source>
        <dbReference type="EMBL" id="MCQ4949525.1"/>
    </source>
</evidence>
<name>A0AAW5KDW9_9FIRM</name>
<reference evidence="2" key="1">
    <citation type="submission" date="2022-06" db="EMBL/GenBank/DDBJ databases">
        <title>Isolation of gut microbiota from human fecal samples.</title>
        <authorList>
            <person name="Pamer E.G."/>
            <person name="Barat B."/>
            <person name="Waligurski E."/>
            <person name="Medina S."/>
            <person name="Paddock L."/>
            <person name="Mostad J."/>
        </authorList>
    </citation>
    <scope>NUCLEOTIDE SEQUENCE</scope>
    <source>
        <strain evidence="2">DFI.7.96</strain>
    </source>
</reference>
<dbReference type="AlphaFoldDB" id="A0AAW5KDW9"/>
<dbReference type="RefSeq" id="WP_256136077.1">
    <property type="nucleotide sequence ID" value="NZ_JANGAB010000003.1"/>
</dbReference>
<organism evidence="2 3">
    <name type="scientific">Bittarella massiliensis</name>
    <name type="common">ex Durand et al. 2017</name>
    <dbReference type="NCBI Taxonomy" id="1720313"/>
    <lineage>
        <taxon>Bacteria</taxon>
        <taxon>Bacillati</taxon>
        <taxon>Bacillota</taxon>
        <taxon>Clostridia</taxon>
        <taxon>Eubacteriales</taxon>
        <taxon>Oscillospiraceae</taxon>
        <taxon>Bittarella (ex Durand et al. 2017)</taxon>
    </lineage>
</organism>
<dbReference type="EMBL" id="JANGAB010000003">
    <property type="protein sequence ID" value="MCQ4949525.1"/>
    <property type="molecule type" value="Genomic_DNA"/>
</dbReference>